<evidence type="ECO:0000313" key="3">
    <source>
        <dbReference type="Proteomes" id="UP000094741"/>
    </source>
</evidence>
<dbReference type="InterPro" id="IPR050177">
    <property type="entry name" value="Lipid_A_modif_metabolic_enz"/>
</dbReference>
<dbReference type="STRING" id="1187848.A1QO_07670"/>
<accession>A0A1E5BFB6</accession>
<dbReference type="InterPro" id="IPR036291">
    <property type="entry name" value="NAD(P)-bd_dom_sf"/>
</dbReference>
<comment type="caution">
    <text evidence="2">The sequence shown here is derived from an EMBL/GenBank/DDBJ whole genome shotgun (WGS) entry which is preliminary data.</text>
</comment>
<evidence type="ECO:0000313" key="2">
    <source>
        <dbReference type="EMBL" id="OEE34486.1"/>
    </source>
</evidence>
<organism evidence="2 3">
    <name type="scientific">Vibrio genomosp. F10 str. ZF-129</name>
    <dbReference type="NCBI Taxonomy" id="1187848"/>
    <lineage>
        <taxon>Bacteria</taxon>
        <taxon>Pseudomonadati</taxon>
        <taxon>Pseudomonadota</taxon>
        <taxon>Gammaproteobacteria</taxon>
        <taxon>Vibrionales</taxon>
        <taxon>Vibrionaceae</taxon>
        <taxon>Vibrio</taxon>
    </lineage>
</organism>
<dbReference type="InterPro" id="IPR001509">
    <property type="entry name" value="Epimerase_deHydtase"/>
</dbReference>
<dbReference type="AlphaFoldDB" id="A0A1E5BFB6"/>
<evidence type="ECO:0000259" key="1">
    <source>
        <dbReference type="Pfam" id="PF01370"/>
    </source>
</evidence>
<feature type="domain" description="NAD-dependent epimerase/dehydratase" evidence="1">
    <location>
        <begin position="3"/>
        <end position="213"/>
    </location>
</feature>
<proteinExistence type="predicted"/>
<dbReference type="Proteomes" id="UP000094741">
    <property type="component" value="Unassembled WGS sequence"/>
</dbReference>
<dbReference type="Pfam" id="PF01370">
    <property type="entry name" value="Epimerase"/>
    <property type="match status" value="1"/>
</dbReference>
<dbReference type="Gene3D" id="3.40.50.720">
    <property type="entry name" value="NAD(P)-binding Rossmann-like Domain"/>
    <property type="match status" value="1"/>
</dbReference>
<dbReference type="EMBL" id="AJYQ02000090">
    <property type="protein sequence ID" value="OEE34486.1"/>
    <property type="molecule type" value="Genomic_DNA"/>
</dbReference>
<dbReference type="OrthoDB" id="9801056at2"/>
<sequence>MNILITGASGFIGTHLIRELATQRHRIFALDILPAREQHAHVDYITADVRDLSQLTISEPIDRIYNFAAVHTTPGHEDIEYFDTNIFGALEVTKFAKQHAVNEIIFTSSISVYGPNEESRTELSPLTPNSAYGFSKAQAEKIHQSWAQDDQTRTLTIVRPAVVFGEGEGGNFTRLAKVLRKGYFPFPGRKDTIKACIYVKELLAAIAFVHQSNLSDTSDNNVITFNGAFSTKYNIEQIVDTFTEVSFPNVKKVCIPKQLIFGAAKLISYFKGFGLGINPERITKLVRSTNINADYLSNNGYTYRYTLKSSLADWADSTSGRYL</sequence>
<dbReference type="SUPFAM" id="SSF51735">
    <property type="entry name" value="NAD(P)-binding Rossmann-fold domains"/>
    <property type="match status" value="1"/>
</dbReference>
<dbReference type="eggNOG" id="COG0451">
    <property type="taxonomic scope" value="Bacteria"/>
</dbReference>
<reference evidence="2 3" key="1">
    <citation type="journal article" date="2012" name="Science">
        <title>Ecological populations of bacteria act as socially cohesive units of antibiotic production and resistance.</title>
        <authorList>
            <person name="Cordero O.X."/>
            <person name="Wildschutte H."/>
            <person name="Kirkup B."/>
            <person name="Proehl S."/>
            <person name="Ngo L."/>
            <person name="Hussain F."/>
            <person name="Le Roux F."/>
            <person name="Mincer T."/>
            <person name="Polz M.F."/>
        </authorList>
    </citation>
    <scope>NUCLEOTIDE SEQUENCE [LARGE SCALE GENOMIC DNA]</scope>
    <source>
        <strain evidence="2 3">ZF-129</strain>
    </source>
</reference>
<dbReference type="PANTHER" id="PTHR43245">
    <property type="entry name" value="BIFUNCTIONAL POLYMYXIN RESISTANCE PROTEIN ARNA"/>
    <property type="match status" value="1"/>
</dbReference>
<dbReference type="CDD" id="cd08946">
    <property type="entry name" value="SDR_e"/>
    <property type="match status" value="1"/>
</dbReference>
<dbReference type="PANTHER" id="PTHR43245:SF58">
    <property type="entry name" value="BLL5923 PROTEIN"/>
    <property type="match status" value="1"/>
</dbReference>
<gene>
    <name evidence="2" type="ORF">A1QO_07670</name>
</gene>
<protein>
    <submittedName>
        <fullName evidence="2">Epimerase</fullName>
    </submittedName>
</protein>
<name>A0A1E5BFB6_9VIBR</name>
<dbReference type="RefSeq" id="WP_017040458.1">
    <property type="nucleotide sequence ID" value="NZ_AJYQ02000090.1"/>
</dbReference>